<accession>A0A853EU31</accession>
<name>A0A853EU31_9MICO</name>
<dbReference type="Proteomes" id="UP000561011">
    <property type="component" value="Unassembled WGS sequence"/>
</dbReference>
<evidence type="ECO:0000313" key="4">
    <source>
        <dbReference type="Proteomes" id="UP000561011"/>
    </source>
</evidence>
<reference evidence="3 4" key="1">
    <citation type="submission" date="2020-07" db="EMBL/GenBank/DDBJ databases">
        <title>MOT database genomes.</title>
        <authorList>
            <person name="Joseph S."/>
            <person name="Aduse-Opoku J."/>
            <person name="Hashim A."/>
            <person name="Wade W."/>
            <person name="Curtis M."/>
        </authorList>
    </citation>
    <scope>NUCLEOTIDE SEQUENCE [LARGE SCALE GENOMIC DNA]</scope>
    <source>
        <strain evidence="3 4">DSM 100099</strain>
    </source>
</reference>
<gene>
    <name evidence="3" type="ORF">HZZ10_06890</name>
</gene>
<dbReference type="RefSeq" id="WP_179912949.1">
    <property type="nucleotide sequence ID" value="NZ_JACBYE010000012.1"/>
</dbReference>
<proteinExistence type="inferred from homology"/>
<dbReference type="Gene3D" id="3.30.530.20">
    <property type="match status" value="1"/>
</dbReference>
<dbReference type="AlphaFoldDB" id="A0A853EU31"/>
<dbReference type="SUPFAM" id="SSF55961">
    <property type="entry name" value="Bet v1-like"/>
    <property type="match status" value="1"/>
</dbReference>
<comment type="similarity">
    <text evidence="1">Belongs to the AHA1 family.</text>
</comment>
<dbReference type="InterPro" id="IPR013538">
    <property type="entry name" value="ASHA1/2-like_C"/>
</dbReference>
<evidence type="ECO:0000256" key="1">
    <source>
        <dbReference type="ARBA" id="ARBA00006817"/>
    </source>
</evidence>
<comment type="caution">
    <text evidence="3">The sequence shown here is derived from an EMBL/GenBank/DDBJ whole genome shotgun (WGS) entry which is preliminary data.</text>
</comment>
<dbReference type="EMBL" id="JACBYE010000012">
    <property type="protein sequence ID" value="NYS93254.1"/>
    <property type="molecule type" value="Genomic_DNA"/>
</dbReference>
<evidence type="ECO:0000313" key="3">
    <source>
        <dbReference type="EMBL" id="NYS93254.1"/>
    </source>
</evidence>
<dbReference type="InterPro" id="IPR023393">
    <property type="entry name" value="START-like_dom_sf"/>
</dbReference>
<protein>
    <submittedName>
        <fullName evidence="3">SRPBCC domain-containing protein</fullName>
    </submittedName>
</protein>
<evidence type="ECO:0000259" key="2">
    <source>
        <dbReference type="Pfam" id="PF08327"/>
    </source>
</evidence>
<feature type="domain" description="Activator of Hsp90 ATPase homologue 1/2-like C-terminal" evidence="2">
    <location>
        <begin position="20"/>
        <end position="147"/>
    </location>
</feature>
<keyword evidence="4" id="KW-1185">Reference proteome</keyword>
<dbReference type="Pfam" id="PF08327">
    <property type="entry name" value="AHSA1"/>
    <property type="match status" value="1"/>
</dbReference>
<organism evidence="3 4">
    <name type="scientific">Sanguibacter inulinus</name>
    <dbReference type="NCBI Taxonomy" id="60922"/>
    <lineage>
        <taxon>Bacteria</taxon>
        <taxon>Bacillati</taxon>
        <taxon>Actinomycetota</taxon>
        <taxon>Actinomycetes</taxon>
        <taxon>Micrococcales</taxon>
        <taxon>Sanguibacteraceae</taxon>
        <taxon>Sanguibacter</taxon>
    </lineage>
</organism>
<sequence>MTSMHPAEHATFTLERSYDAGAEQVFTAWADPATKARWFASPGAEHSLDFRVGGIETTRGGPDPDVPFVFTSTYQEIQPGARLVYSSTLAHAGRVATVSLTCVEIAERGSGSTLVLTEHDVFLDHLEEPAWREQGTAEWLDRLQTVLG</sequence>